<evidence type="ECO:0000313" key="7">
    <source>
        <dbReference type="Proteomes" id="UP000012960"/>
    </source>
</evidence>
<feature type="coiled-coil region" evidence="2">
    <location>
        <begin position="587"/>
        <end position="646"/>
    </location>
</feature>
<reference evidence="6" key="2">
    <citation type="submission" date="2021-05" db="UniProtKB">
        <authorList>
            <consortium name="EnsemblPlants"/>
        </authorList>
    </citation>
    <scope>IDENTIFICATION</scope>
    <source>
        <strain evidence="6">subsp. malaccensis</strain>
    </source>
</reference>
<dbReference type="PROSITE" id="PS50913">
    <property type="entry name" value="GRIP"/>
    <property type="match status" value="1"/>
</dbReference>
<evidence type="ECO:0000256" key="2">
    <source>
        <dbReference type="SAM" id="Coils"/>
    </source>
</evidence>
<evidence type="ECO:0000256" key="3">
    <source>
        <dbReference type="SAM" id="MobiDB-lite"/>
    </source>
</evidence>
<keyword evidence="1 2" id="KW-0175">Coiled coil</keyword>
<evidence type="ECO:0000259" key="4">
    <source>
        <dbReference type="PROSITE" id="PS50913"/>
    </source>
</evidence>
<dbReference type="GO" id="GO:0007131">
    <property type="term" value="P:reciprocal meiotic recombination"/>
    <property type="evidence" value="ECO:0000318"/>
    <property type="project" value="GO_Central"/>
</dbReference>
<dbReference type="Gramene" id="Ma02_t01280.1">
    <property type="protein sequence ID" value="Ma02_p01280.1"/>
    <property type="gene ID" value="Ma02_g01280"/>
</dbReference>
<evidence type="ECO:0000256" key="1">
    <source>
        <dbReference type="ARBA" id="ARBA00023054"/>
    </source>
</evidence>
<feature type="region of interest" description="Disordered" evidence="3">
    <location>
        <begin position="101"/>
        <end position="120"/>
    </location>
</feature>
<dbReference type="PANTHER" id="PTHR23160:SF1">
    <property type="entry name" value="PROTEIN GRIP"/>
    <property type="match status" value="1"/>
</dbReference>
<feature type="compositionally biased region" description="Polar residues" evidence="3">
    <location>
        <begin position="1"/>
        <end position="12"/>
    </location>
</feature>
<dbReference type="InParanoid" id="A0A804HY28"/>
<evidence type="ECO:0000313" key="5">
    <source>
        <dbReference type="EMBL" id="CAG1860660.1"/>
    </source>
</evidence>
<keyword evidence="7" id="KW-1185">Reference proteome</keyword>
<feature type="coiled-coil region" evidence="2">
    <location>
        <begin position="673"/>
        <end position="735"/>
    </location>
</feature>
<feature type="coiled-coil region" evidence="2">
    <location>
        <begin position="445"/>
        <end position="531"/>
    </location>
</feature>
<gene>
    <name evidence="5" type="ORF">GSMUA_55540.1</name>
</gene>
<sequence>MDTGENESTLSQEEIIDGTVQQSLKEKDSANPLEQPVEVADRINSCDASINMENGIHQNLANDEESTDELTQLVIELSFQNEYLKSEIGDLKLELCNPKPLSDEERKSGPHVGSLEQDSSLHEQIKCLQKEIQAQKETQMAAEDALEHLRMAYSEADGKVQELTTKLIEAQQKMEQEIKERDDKYVELDSKFGRLHKRARQRIQELQKEKDDLEARFSETNMKIEQASSQQAALAQQELERSRQQANEALRLMDVERQQLRTANSKLRDNFDEMRRSLEAKENALEALHQSIFEKEQMLEQVRGLLQASEEKRQTSIAELSTKLQKQVESLEAQLTDALAQSSKAAETNSSLQVLLAEKDSKIAELDAASTGEAVRLGAALEEMRGELNHLRDQQDREKQNWEAACQSLRTKLEASENTCLRSEIELAKMRSQLELESSTKYQMLSAKDAELIVAKDEIMRLENEFSAYKVRAHALLQKKDAELAEAKNSELLKSLEQAVKEAEAEVAITLAEREKAVKALEVALKEHDKEIASRDTALSDAEGQIRSITMKLESTTARYMSEKDMWQKNLESIEESWTLKYGTLEAQKVEHSGDQMQKELDDLKQRYEKLKEEHDIFRDIADRTIEEKEKDMAKLIEDNKNLRHLLESKQHVEHNGKQNSASQKDDAQLLSIAAAEQQILLLARQQAQREEELAQSQRHILALQEEIEELEHENRLHNQQEAMLKEELRNMERSHKREGIDMTYLKNVILKLLETGEVEALLPVVATLLQFSPEEIRKCQQPYRSSGDVISSPAASYSDASTPRSLFSRFSF</sequence>
<dbReference type="Proteomes" id="UP000012960">
    <property type="component" value="Unplaced"/>
</dbReference>
<proteinExistence type="predicted"/>
<dbReference type="EnsemblPlants" id="Ma02_t01280.1">
    <property type="protein sequence ID" value="Ma02_p01280.1"/>
    <property type="gene ID" value="Ma02_g01280"/>
</dbReference>
<dbReference type="AlphaFoldDB" id="A0A804HY28"/>
<protein>
    <submittedName>
        <fullName evidence="5">(wild Malaysian banana) hypothetical protein</fullName>
    </submittedName>
</protein>
<dbReference type="OrthoDB" id="1926336at2759"/>
<reference evidence="5" key="1">
    <citation type="submission" date="2021-03" db="EMBL/GenBank/DDBJ databases">
        <authorList>
            <consortium name="Genoscope - CEA"/>
            <person name="William W."/>
        </authorList>
    </citation>
    <scope>NUCLEOTIDE SEQUENCE</scope>
    <source>
        <strain evidence="5">Doubled-haploid Pahang</strain>
    </source>
</reference>
<dbReference type="PANTHER" id="PTHR23160">
    <property type="entry name" value="SYNAPTONEMAL COMPLEX PROTEIN-RELATED"/>
    <property type="match status" value="1"/>
</dbReference>
<feature type="region of interest" description="Disordered" evidence="3">
    <location>
        <begin position="1"/>
        <end position="36"/>
    </location>
</feature>
<dbReference type="Pfam" id="PF01465">
    <property type="entry name" value="GRIP"/>
    <property type="match status" value="1"/>
</dbReference>
<feature type="coiled-coil region" evidence="2">
    <location>
        <begin position="125"/>
        <end position="291"/>
    </location>
</feature>
<feature type="domain" description="GRIP" evidence="4">
    <location>
        <begin position="736"/>
        <end position="783"/>
    </location>
</feature>
<organism evidence="6 7">
    <name type="scientific">Musa acuminata subsp. malaccensis</name>
    <name type="common">Wild banana</name>
    <name type="synonym">Musa malaccensis</name>
    <dbReference type="NCBI Taxonomy" id="214687"/>
    <lineage>
        <taxon>Eukaryota</taxon>
        <taxon>Viridiplantae</taxon>
        <taxon>Streptophyta</taxon>
        <taxon>Embryophyta</taxon>
        <taxon>Tracheophyta</taxon>
        <taxon>Spermatophyta</taxon>
        <taxon>Magnoliopsida</taxon>
        <taxon>Liliopsida</taxon>
        <taxon>Zingiberales</taxon>
        <taxon>Musaceae</taxon>
        <taxon>Musa</taxon>
    </lineage>
</organism>
<dbReference type="OMA" id="AEMQAIN"/>
<dbReference type="FunCoup" id="A0A804HY28">
    <property type="interactions" value="945"/>
</dbReference>
<feature type="coiled-coil region" evidence="2">
    <location>
        <begin position="374"/>
        <end position="419"/>
    </location>
</feature>
<name>A0A804HY28_MUSAM</name>
<dbReference type="EMBL" id="HG996467">
    <property type="protein sequence ID" value="CAG1860660.1"/>
    <property type="molecule type" value="Genomic_DNA"/>
</dbReference>
<dbReference type="SMART" id="SM00755">
    <property type="entry name" value="Grip"/>
    <property type="match status" value="1"/>
</dbReference>
<evidence type="ECO:0000313" key="6">
    <source>
        <dbReference type="EnsemblPlants" id="Ma02_p01280.1"/>
    </source>
</evidence>
<feature type="coiled-coil region" evidence="2">
    <location>
        <begin position="321"/>
        <end position="348"/>
    </location>
</feature>
<dbReference type="KEGG" id="mus:103972956"/>
<accession>A0A804HY28</accession>
<dbReference type="InterPro" id="IPR000237">
    <property type="entry name" value="GRIP_dom"/>
</dbReference>